<comment type="caution">
    <text evidence="1">The sequence shown here is derived from an EMBL/GenBank/DDBJ whole genome shotgun (WGS) entry which is preliminary data.</text>
</comment>
<gene>
    <name evidence="1" type="ORF">WKI67_23305</name>
</gene>
<reference evidence="1" key="1">
    <citation type="submission" date="2024-03" db="EMBL/GenBank/DDBJ databases">
        <title>Novel Streptomyces species of biotechnological and ecological value are a feature of Machair soil.</title>
        <authorList>
            <person name="Prole J.R."/>
            <person name="Goodfellow M."/>
            <person name="Allenby N."/>
            <person name="Ward A.C."/>
        </authorList>
    </citation>
    <scope>NUCLEOTIDE SEQUENCE</scope>
    <source>
        <strain evidence="1">MS2.AVA.5</strain>
    </source>
</reference>
<dbReference type="Proteomes" id="UP001377168">
    <property type="component" value="Unassembled WGS sequence"/>
</dbReference>
<protein>
    <submittedName>
        <fullName evidence="1">SpdD protein</fullName>
    </submittedName>
</protein>
<name>A0ACC6PY83_9ACTN</name>
<proteinExistence type="predicted"/>
<keyword evidence="2" id="KW-1185">Reference proteome</keyword>
<sequence>MLLRPKMPDAPPVPTAHLITSALPTERPHSAAPCACGHTAAASAARPVVPYVGLGVGAVAAVLVVGVVLTALLATVAVTAVSVSIAAMVLRSLLGRARTR</sequence>
<accession>A0ACC6PY83</accession>
<dbReference type="EMBL" id="JBBKAJ010000022">
    <property type="protein sequence ID" value="MEJ8636294.1"/>
    <property type="molecule type" value="Genomic_DNA"/>
</dbReference>
<organism evidence="1 2">
    <name type="scientific">Streptomyces achmelvichensis</name>
    <dbReference type="NCBI Taxonomy" id="3134111"/>
    <lineage>
        <taxon>Bacteria</taxon>
        <taxon>Bacillati</taxon>
        <taxon>Actinomycetota</taxon>
        <taxon>Actinomycetes</taxon>
        <taxon>Kitasatosporales</taxon>
        <taxon>Streptomycetaceae</taxon>
        <taxon>Streptomyces</taxon>
    </lineage>
</organism>
<evidence type="ECO:0000313" key="1">
    <source>
        <dbReference type="EMBL" id="MEJ8636294.1"/>
    </source>
</evidence>
<evidence type="ECO:0000313" key="2">
    <source>
        <dbReference type="Proteomes" id="UP001377168"/>
    </source>
</evidence>